<comment type="subcellular location">
    <subcellularLocation>
        <location evidence="1">Membrane</location>
        <topology evidence="1">Multi-pass membrane protein</topology>
    </subcellularLocation>
</comment>
<dbReference type="InterPro" id="IPR002528">
    <property type="entry name" value="MATE_fam"/>
</dbReference>
<protein>
    <submittedName>
        <fullName evidence="8">Uncharacterized protein</fullName>
    </submittedName>
</protein>
<keyword evidence="4 6" id="KW-1133">Transmembrane helix</keyword>
<dbReference type="GO" id="GO:0016020">
    <property type="term" value="C:membrane"/>
    <property type="evidence" value="ECO:0007669"/>
    <property type="project" value="UniProtKB-SubCell"/>
</dbReference>
<feature type="chain" id="PRO_5044203257" evidence="7">
    <location>
        <begin position="17"/>
        <end position="296"/>
    </location>
</feature>
<evidence type="ECO:0000256" key="1">
    <source>
        <dbReference type="ARBA" id="ARBA00004141"/>
    </source>
</evidence>
<dbReference type="GO" id="GO:0042910">
    <property type="term" value="F:xenobiotic transmembrane transporter activity"/>
    <property type="evidence" value="ECO:0007669"/>
    <property type="project" value="InterPro"/>
</dbReference>
<keyword evidence="3 6" id="KW-0812">Transmembrane</keyword>
<dbReference type="Proteomes" id="UP000013827">
    <property type="component" value="Unassembled WGS sequence"/>
</dbReference>
<keyword evidence="7" id="KW-0732">Signal</keyword>
<evidence type="ECO:0000256" key="5">
    <source>
        <dbReference type="ARBA" id="ARBA00023136"/>
    </source>
</evidence>
<evidence type="ECO:0000256" key="2">
    <source>
        <dbReference type="ARBA" id="ARBA00010199"/>
    </source>
</evidence>
<evidence type="ECO:0000256" key="3">
    <source>
        <dbReference type="ARBA" id="ARBA00022692"/>
    </source>
</evidence>
<dbReference type="GeneID" id="17256911"/>
<evidence type="ECO:0000313" key="9">
    <source>
        <dbReference type="Proteomes" id="UP000013827"/>
    </source>
</evidence>
<dbReference type="InterPro" id="IPR044644">
    <property type="entry name" value="DinF-like"/>
</dbReference>
<organism evidence="8 9">
    <name type="scientific">Emiliania huxleyi (strain CCMP1516)</name>
    <dbReference type="NCBI Taxonomy" id="280463"/>
    <lineage>
        <taxon>Eukaryota</taxon>
        <taxon>Haptista</taxon>
        <taxon>Haptophyta</taxon>
        <taxon>Prymnesiophyceae</taxon>
        <taxon>Isochrysidales</taxon>
        <taxon>Noelaerhabdaceae</taxon>
        <taxon>Emiliania</taxon>
    </lineage>
</organism>
<comment type="similarity">
    <text evidence="2">Belongs to the multi antimicrobial extrusion (MATE) (TC 2.A.66.1) family.</text>
</comment>
<feature type="transmembrane region" description="Helical" evidence="6">
    <location>
        <begin position="251"/>
        <end position="273"/>
    </location>
</feature>
<name>A0A0D3IHM1_EMIH1</name>
<dbReference type="PANTHER" id="PTHR42893:SF9">
    <property type="entry name" value="PROTEIN DETOXIFICATION 46, CHLOROPLASTIC"/>
    <property type="match status" value="1"/>
</dbReference>
<sequence>MLHTLVFALLCLPSAALRSAQPHLRPQPRFQRSRCAQVVQSGGGENSGVSGGALADFDCASPSTLPTSARLDATVGVSSERSVSLSLLGGEQLGASSGDDPFGEAGSVKELIVSLPAPESPLLRDGHAATAPVTELIVSLPAPETYLPCPAPAAESEAEEAGEAAATVPTLRGILMFALPTLAMMLSSPLLSLIDTSVVGLASSTSQLAALGPATKACDHLEYLCSALGVATTALGARTVAEGRPDGMRRVVGTSLTSAVALGLALAAALRLVAAPLMRLMMAGGAANGAAFGGAV</sequence>
<evidence type="ECO:0000256" key="6">
    <source>
        <dbReference type="SAM" id="Phobius"/>
    </source>
</evidence>
<feature type="signal peptide" evidence="7">
    <location>
        <begin position="1"/>
        <end position="16"/>
    </location>
</feature>
<evidence type="ECO:0000256" key="4">
    <source>
        <dbReference type="ARBA" id="ARBA00022989"/>
    </source>
</evidence>
<dbReference type="PANTHER" id="PTHR42893">
    <property type="entry name" value="PROTEIN DETOXIFICATION 44, CHLOROPLASTIC-RELATED"/>
    <property type="match status" value="1"/>
</dbReference>
<keyword evidence="5 6" id="KW-0472">Membrane</keyword>
<accession>A0A0D3IHM1</accession>
<dbReference type="PaxDb" id="2903-EOD10756"/>
<dbReference type="STRING" id="2903.R1DIT8"/>
<evidence type="ECO:0000256" key="7">
    <source>
        <dbReference type="SAM" id="SignalP"/>
    </source>
</evidence>
<reference evidence="8" key="2">
    <citation type="submission" date="2024-10" db="UniProtKB">
        <authorList>
            <consortium name="EnsemblProtists"/>
        </authorList>
    </citation>
    <scope>IDENTIFICATION</scope>
</reference>
<proteinExistence type="inferred from homology"/>
<dbReference type="GO" id="GO:0015297">
    <property type="term" value="F:antiporter activity"/>
    <property type="evidence" value="ECO:0007669"/>
    <property type="project" value="InterPro"/>
</dbReference>
<dbReference type="AlphaFoldDB" id="A0A0D3IHM1"/>
<dbReference type="RefSeq" id="XP_005763185.1">
    <property type="nucleotide sequence ID" value="XM_005763128.1"/>
</dbReference>
<dbReference type="HOGENOM" id="CLU_941971_0_0_1"/>
<dbReference type="Pfam" id="PF01554">
    <property type="entry name" value="MatE"/>
    <property type="match status" value="1"/>
</dbReference>
<keyword evidence="9" id="KW-1185">Reference proteome</keyword>
<dbReference type="EnsemblProtists" id="EOD10756">
    <property type="protein sequence ID" value="EOD10756"/>
    <property type="gene ID" value="EMIHUDRAFT_120500"/>
</dbReference>
<reference evidence="9" key="1">
    <citation type="journal article" date="2013" name="Nature">
        <title>Pan genome of the phytoplankton Emiliania underpins its global distribution.</title>
        <authorList>
            <person name="Read B.A."/>
            <person name="Kegel J."/>
            <person name="Klute M.J."/>
            <person name="Kuo A."/>
            <person name="Lefebvre S.C."/>
            <person name="Maumus F."/>
            <person name="Mayer C."/>
            <person name="Miller J."/>
            <person name="Monier A."/>
            <person name="Salamov A."/>
            <person name="Young J."/>
            <person name="Aguilar M."/>
            <person name="Claverie J.M."/>
            <person name="Frickenhaus S."/>
            <person name="Gonzalez K."/>
            <person name="Herman E.K."/>
            <person name="Lin Y.C."/>
            <person name="Napier J."/>
            <person name="Ogata H."/>
            <person name="Sarno A.F."/>
            <person name="Shmutz J."/>
            <person name="Schroeder D."/>
            <person name="de Vargas C."/>
            <person name="Verret F."/>
            <person name="von Dassow P."/>
            <person name="Valentin K."/>
            <person name="Van de Peer Y."/>
            <person name="Wheeler G."/>
            <person name="Dacks J.B."/>
            <person name="Delwiche C.F."/>
            <person name="Dyhrman S.T."/>
            <person name="Glockner G."/>
            <person name="John U."/>
            <person name="Richards T."/>
            <person name="Worden A.Z."/>
            <person name="Zhang X."/>
            <person name="Grigoriev I.V."/>
            <person name="Allen A.E."/>
            <person name="Bidle K."/>
            <person name="Borodovsky M."/>
            <person name="Bowler C."/>
            <person name="Brownlee C."/>
            <person name="Cock J.M."/>
            <person name="Elias M."/>
            <person name="Gladyshev V.N."/>
            <person name="Groth M."/>
            <person name="Guda C."/>
            <person name="Hadaegh A."/>
            <person name="Iglesias-Rodriguez M.D."/>
            <person name="Jenkins J."/>
            <person name="Jones B.M."/>
            <person name="Lawson T."/>
            <person name="Leese F."/>
            <person name="Lindquist E."/>
            <person name="Lobanov A."/>
            <person name="Lomsadze A."/>
            <person name="Malik S.B."/>
            <person name="Marsh M.E."/>
            <person name="Mackinder L."/>
            <person name="Mock T."/>
            <person name="Mueller-Roeber B."/>
            <person name="Pagarete A."/>
            <person name="Parker M."/>
            <person name="Probert I."/>
            <person name="Quesneville H."/>
            <person name="Raines C."/>
            <person name="Rensing S.A."/>
            <person name="Riano-Pachon D.M."/>
            <person name="Richier S."/>
            <person name="Rokitta S."/>
            <person name="Shiraiwa Y."/>
            <person name="Soanes D.M."/>
            <person name="van der Giezen M."/>
            <person name="Wahlund T.M."/>
            <person name="Williams B."/>
            <person name="Wilson W."/>
            <person name="Wolfe G."/>
            <person name="Wurch L.L."/>
        </authorList>
    </citation>
    <scope>NUCLEOTIDE SEQUENCE</scope>
</reference>
<dbReference type="KEGG" id="ehx:EMIHUDRAFT_120500"/>
<evidence type="ECO:0000313" key="8">
    <source>
        <dbReference type="EnsemblProtists" id="EOD10756"/>
    </source>
</evidence>